<evidence type="ECO:0000313" key="5">
    <source>
        <dbReference type="Proteomes" id="UP001589798"/>
    </source>
</evidence>
<evidence type="ECO:0000313" key="4">
    <source>
        <dbReference type="EMBL" id="MFC0205861.1"/>
    </source>
</evidence>
<name>A0ABV6CZN0_9SPHN</name>
<dbReference type="Gene3D" id="2.60.40.380">
    <property type="entry name" value="Purple acid phosphatase-like, N-terminal"/>
    <property type="match status" value="1"/>
</dbReference>
<organism evidence="4 5">
    <name type="scientific">Novosphingobium soli</name>
    <dbReference type="NCBI Taxonomy" id="574956"/>
    <lineage>
        <taxon>Bacteria</taxon>
        <taxon>Pseudomonadati</taxon>
        <taxon>Pseudomonadota</taxon>
        <taxon>Alphaproteobacteria</taxon>
        <taxon>Sphingomonadales</taxon>
        <taxon>Sphingomonadaceae</taxon>
        <taxon>Novosphingobium</taxon>
    </lineage>
</organism>
<keyword evidence="5" id="KW-1185">Reference proteome</keyword>
<dbReference type="Pfam" id="PF16655">
    <property type="entry name" value="PhoD_N"/>
    <property type="match status" value="1"/>
</dbReference>
<dbReference type="CDD" id="cd07389">
    <property type="entry name" value="MPP_PhoD"/>
    <property type="match status" value="1"/>
</dbReference>
<dbReference type="RefSeq" id="WP_379488594.1">
    <property type="nucleotide sequence ID" value="NZ_JBHLWK010000020.1"/>
</dbReference>
<feature type="chain" id="PRO_5045455113" evidence="1">
    <location>
        <begin position="35"/>
        <end position="585"/>
    </location>
</feature>
<dbReference type="InterPro" id="IPR029052">
    <property type="entry name" value="Metallo-depent_PP-like"/>
</dbReference>
<sequence length="585" mass="63507">MTRTLSASPVSRRALLAGMAGGAAFLAAPLHALAAAAAADPVFRHGVASGDPDATSLVLWTHVASTAPVEVTWEVADRPDFARILKAGTTRTDAGRDYTVKVLAEGLAPGSTLFYRFRLGSAVSPIGRGRTLPVGRVESLGIALASCSNYAFGFFNAYDAIAKDPAIDFVLHTGDYIYEYGGPDGWGETVARTIGRSHQPAHEIVTLSDYRTRHAQYKTDAGAQAMHANHTLLACWDDHESANNPWTGGAQNHQPDTEGDWAQRRAASIQAYYEWMPVREPEWLAAAGRTRMQFWRAYRFGDLALLHTLETRHTARAEQIDYMAYAASIVDDASAERFRTDVLGAPNRPILSPALEGDLEQALAQSVKEGQPWRIVGCPMVIGRVVVPDLSRLGVLPDPFPRLAAARTPQDLAKLAADPHVSLAWRGRWALPDYTDAWGGYPWARERLYDLSRRAGAGDLVFLSGDSHSFWTNALADAAGRPAGIEFGTAGISSPGDFLESGFGADTARKLDRAYADHIPEVKWTDNMHQGYVRVQFGRAQGTAEFVAVDTVLSRDYTTSVIRTDDFRRHGSSVVLAVKDGSGVS</sequence>
<dbReference type="EMBL" id="JBHLWK010000020">
    <property type="protein sequence ID" value="MFC0205861.1"/>
    <property type="molecule type" value="Genomic_DNA"/>
</dbReference>
<dbReference type="Proteomes" id="UP001589798">
    <property type="component" value="Unassembled WGS sequence"/>
</dbReference>
<comment type="caution">
    <text evidence="4">The sequence shown here is derived from an EMBL/GenBank/DDBJ whole genome shotgun (WGS) entry which is preliminary data.</text>
</comment>
<feature type="domain" description="PhoD-like phosphatase metallophosphatase" evidence="2">
    <location>
        <begin position="143"/>
        <end position="546"/>
    </location>
</feature>
<feature type="signal peptide" evidence="1">
    <location>
        <begin position="1"/>
        <end position="34"/>
    </location>
</feature>
<evidence type="ECO:0000259" key="3">
    <source>
        <dbReference type="Pfam" id="PF16655"/>
    </source>
</evidence>
<dbReference type="Gene3D" id="3.60.21.70">
    <property type="entry name" value="PhoD-like phosphatase"/>
    <property type="match status" value="1"/>
</dbReference>
<dbReference type="Pfam" id="PF09423">
    <property type="entry name" value="PhoD"/>
    <property type="match status" value="1"/>
</dbReference>
<evidence type="ECO:0000256" key="1">
    <source>
        <dbReference type="SAM" id="SignalP"/>
    </source>
</evidence>
<dbReference type="InterPro" id="IPR038607">
    <property type="entry name" value="PhoD-like_sf"/>
</dbReference>
<dbReference type="PROSITE" id="PS51318">
    <property type="entry name" value="TAT"/>
    <property type="match status" value="1"/>
</dbReference>
<dbReference type="InterPro" id="IPR052900">
    <property type="entry name" value="Phospholipid_Metab_Enz"/>
</dbReference>
<proteinExistence type="predicted"/>
<evidence type="ECO:0000259" key="2">
    <source>
        <dbReference type="Pfam" id="PF09423"/>
    </source>
</evidence>
<dbReference type="InterPro" id="IPR032093">
    <property type="entry name" value="PhoD_N"/>
</dbReference>
<dbReference type="InterPro" id="IPR006311">
    <property type="entry name" value="TAT_signal"/>
</dbReference>
<reference evidence="4 5" key="1">
    <citation type="submission" date="2024-09" db="EMBL/GenBank/DDBJ databases">
        <authorList>
            <person name="Sun Q."/>
            <person name="Mori K."/>
        </authorList>
    </citation>
    <scope>NUCLEOTIDE SEQUENCE [LARGE SCALE GENOMIC DNA]</scope>
    <source>
        <strain evidence="4 5">CCM 7706</strain>
    </source>
</reference>
<accession>A0ABV6CZN0</accession>
<protein>
    <submittedName>
        <fullName evidence="4">Alkaline phosphatase D family protein</fullName>
    </submittedName>
</protein>
<dbReference type="PANTHER" id="PTHR43606">
    <property type="entry name" value="PHOSPHATASE, PUTATIVE (AFU_ORTHOLOGUE AFUA_6G08710)-RELATED"/>
    <property type="match status" value="1"/>
</dbReference>
<gene>
    <name evidence="4" type="ORF">ACFFJC_16465</name>
</gene>
<keyword evidence="1" id="KW-0732">Signal</keyword>
<dbReference type="SUPFAM" id="SSF56300">
    <property type="entry name" value="Metallo-dependent phosphatases"/>
    <property type="match status" value="1"/>
</dbReference>
<dbReference type="PANTHER" id="PTHR43606:SF7">
    <property type="entry name" value="PHOSPHATASE, PUTATIVE (AFU_ORTHOLOGUE AFUA_6G08710)-RELATED"/>
    <property type="match status" value="1"/>
</dbReference>
<dbReference type="InterPro" id="IPR018946">
    <property type="entry name" value="PhoD-like_MPP"/>
</dbReference>
<feature type="domain" description="Phospholipase D N-terminal" evidence="3">
    <location>
        <begin position="45"/>
        <end position="131"/>
    </location>
</feature>